<proteinExistence type="predicted"/>
<feature type="transmembrane region" description="Helical" evidence="1">
    <location>
        <begin position="83"/>
        <end position="101"/>
    </location>
</feature>
<dbReference type="RefSeq" id="WP_184153049.1">
    <property type="nucleotide sequence ID" value="NZ_JACHFM010000004.1"/>
</dbReference>
<dbReference type="InterPro" id="IPR050879">
    <property type="entry name" value="Acyltransferase_3"/>
</dbReference>
<dbReference type="Proteomes" id="UP000549457">
    <property type="component" value="Unassembled WGS sequence"/>
</dbReference>
<feature type="transmembrane region" description="Helical" evidence="1">
    <location>
        <begin position="155"/>
        <end position="174"/>
    </location>
</feature>
<name>A0A840SX48_9RHOB</name>
<dbReference type="PANTHER" id="PTHR23028">
    <property type="entry name" value="ACETYLTRANSFERASE"/>
    <property type="match status" value="1"/>
</dbReference>
<dbReference type="EMBL" id="JACHFM010000004">
    <property type="protein sequence ID" value="MBB5223672.1"/>
    <property type="molecule type" value="Genomic_DNA"/>
</dbReference>
<keyword evidence="1" id="KW-0812">Transmembrane</keyword>
<evidence type="ECO:0000313" key="3">
    <source>
        <dbReference type="EMBL" id="MBB5223672.1"/>
    </source>
</evidence>
<feature type="transmembrane region" description="Helical" evidence="1">
    <location>
        <begin position="211"/>
        <end position="229"/>
    </location>
</feature>
<organism evidence="3 4">
    <name type="scientific">Amaricoccus macauensis</name>
    <dbReference type="NCBI Taxonomy" id="57001"/>
    <lineage>
        <taxon>Bacteria</taxon>
        <taxon>Pseudomonadati</taxon>
        <taxon>Pseudomonadota</taxon>
        <taxon>Alphaproteobacteria</taxon>
        <taxon>Rhodobacterales</taxon>
        <taxon>Paracoccaceae</taxon>
        <taxon>Amaricoccus</taxon>
    </lineage>
</organism>
<comment type="caution">
    <text evidence="3">The sequence shown here is derived from an EMBL/GenBank/DDBJ whole genome shotgun (WGS) entry which is preliminary data.</text>
</comment>
<evidence type="ECO:0000313" key="4">
    <source>
        <dbReference type="Proteomes" id="UP000549457"/>
    </source>
</evidence>
<accession>A0A840SX48</accession>
<feature type="transmembrane region" description="Helical" evidence="1">
    <location>
        <begin position="249"/>
        <end position="269"/>
    </location>
</feature>
<evidence type="ECO:0000259" key="2">
    <source>
        <dbReference type="Pfam" id="PF01757"/>
    </source>
</evidence>
<dbReference type="GO" id="GO:0016020">
    <property type="term" value="C:membrane"/>
    <property type="evidence" value="ECO:0007669"/>
    <property type="project" value="TreeGrafter"/>
</dbReference>
<dbReference type="GO" id="GO:0000271">
    <property type="term" value="P:polysaccharide biosynthetic process"/>
    <property type="evidence" value="ECO:0007669"/>
    <property type="project" value="TreeGrafter"/>
</dbReference>
<reference evidence="3 4" key="1">
    <citation type="submission" date="2020-08" db="EMBL/GenBank/DDBJ databases">
        <title>Genomic Encyclopedia of Type Strains, Phase IV (KMG-IV): sequencing the most valuable type-strain genomes for metagenomic binning, comparative biology and taxonomic classification.</title>
        <authorList>
            <person name="Goeker M."/>
        </authorList>
    </citation>
    <scope>NUCLEOTIDE SEQUENCE [LARGE SCALE GENOMIC DNA]</scope>
    <source>
        <strain evidence="3 4">DSM 101730</strain>
    </source>
</reference>
<sequence length="353" mass="38839">MQQKDNQIPLLTGLRGLAAGIVLVSHSAIVGMLPSALGYGFGQVGVMIFFVLSGFLMAHLYLDRAPDKRNVTSYIRARVGRVVPLYLSVVFASIVISNSIYPDFRYPFPIGDTATIAKAVLFVQAPRELWTIPVEVQFYAVFIIVWLLRPKLGWPAIFLVGAMVMVPAVIYLGLYRIKPAILPTYGFAFFIGVVAAEFLPRIRKLKGRLPATAGLVFLALLFVNLPAVRDQLHLSVAPGNVYTSTWLDPVTWFIVCGLFVCALVESPGLAVLDSRLFVFLGNISYGLYLLHYPILEITARFVGTSFLGLLVGVGASVGLAWASYRWFELPVMEIIRGRRALRTSRADGPATRA</sequence>
<keyword evidence="1" id="KW-0472">Membrane</keyword>
<keyword evidence="4" id="KW-1185">Reference proteome</keyword>
<feature type="transmembrane region" description="Helical" evidence="1">
    <location>
        <begin position="301"/>
        <end position="322"/>
    </location>
</feature>
<evidence type="ECO:0000256" key="1">
    <source>
        <dbReference type="SAM" id="Phobius"/>
    </source>
</evidence>
<feature type="transmembrane region" description="Helical" evidence="1">
    <location>
        <begin position="129"/>
        <end position="148"/>
    </location>
</feature>
<feature type="transmembrane region" description="Helical" evidence="1">
    <location>
        <begin position="276"/>
        <end position="295"/>
    </location>
</feature>
<feature type="transmembrane region" description="Helical" evidence="1">
    <location>
        <begin position="39"/>
        <end position="62"/>
    </location>
</feature>
<dbReference type="Pfam" id="PF01757">
    <property type="entry name" value="Acyl_transf_3"/>
    <property type="match status" value="1"/>
</dbReference>
<feature type="transmembrane region" description="Helical" evidence="1">
    <location>
        <begin position="180"/>
        <end position="199"/>
    </location>
</feature>
<gene>
    <name evidence="3" type="ORF">HNP73_003626</name>
</gene>
<dbReference type="GO" id="GO:0016747">
    <property type="term" value="F:acyltransferase activity, transferring groups other than amino-acyl groups"/>
    <property type="evidence" value="ECO:0007669"/>
    <property type="project" value="InterPro"/>
</dbReference>
<protein>
    <submittedName>
        <fullName evidence="3">Peptidoglycan/LPS O-acetylase OafA/YrhL</fullName>
    </submittedName>
</protein>
<dbReference type="InterPro" id="IPR002656">
    <property type="entry name" value="Acyl_transf_3_dom"/>
</dbReference>
<feature type="transmembrane region" description="Helical" evidence="1">
    <location>
        <begin position="12"/>
        <end position="33"/>
    </location>
</feature>
<keyword evidence="1" id="KW-1133">Transmembrane helix</keyword>
<dbReference type="AlphaFoldDB" id="A0A840SX48"/>
<dbReference type="PANTHER" id="PTHR23028:SF131">
    <property type="entry name" value="BLR2367 PROTEIN"/>
    <property type="match status" value="1"/>
</dbReference>
<feature type="domain" description="Acyltransferase 3" evidence="2">
    <location>
        <begin position="11"/>
        <end position="324"/>
    </location>
</feature>